<organism evidence="9 10">
    <name type="scientific">Garciella nitratireducens DSM 15102</name>
    <dbReference type="NCBI Taxonomy" id="1121911"/>
    <lineage>
        <taxon>Bacteria</taxon>
        <taxon>Bacillati</taxon>
        <taxon>Bacillota</taxon>
        <taxon>Clostridia</taxon>
        <taxon>Eubacteriales</taxon>
        <taxon>Eubacteriaceae</taxon>
        <taxon>Garciella</taxon>
    </lineage>
</organism>
<keyword evidence="3" id="KW-1003">Cell membrane</keyword>
<feature type="transmembrane region" description="Helical" evidence="8">
    <location>
        <begin position="113"/>
        <end position="133"/>
    </location>
</feature>
<comment type="similarity">
    <text evidence="2">Belongs to the UPF0073 (Hly-III) family.</text>
</comment>
<feature type="transmembrane region" description="Helical" evidence="8">
    <location>
        <begin position="167"/>
        <end position="187"/>
    </location>
</feature>
<dbReference type="GO" id="GO:0005886">
    <property type="term" value="C:plasma membrane"/>
    <property type="evidence" value="ECO:0007669"/>
    <property type="project" value="UniProtKB-SubCell"/>
</dbReference>
<keyword evidence="7" id="KW-0862">Zinc</keyword>
<dbReference type="GO" id="GO:0140911">
    <property type="term" value="F:pore-forming activity"/>
    <property type="evidence" value="ECO:0007669"/>
    <property type="project" value="InterPro"/>
</dbReference>
<feature type="transmembrane region" description="Helical" evidence="8">
    <location>
        <begin position="90"/>
        <end position="107"/>
    </location>
</feature>
<name>A0A1T4MPP7_9FIRM</name>
<feature type="transmembrane region" description="Helical" evidence="8">
    <location>
        <begin position="20"/>
        <end position="38"/>
    </location>
</feature>
<sequence>MKALDSSKSNKLHIKDPGSAITHCIGILLSIFGTALLLRFSLIQGTLRHIISFSIYGGSLVLLYTASTVYHTLDISSKITEILRKIDHMMIFVLIAGTYTPICLIALKGVWRWGMLIAIWLLAFVGIFVKAFWMGAPRWLSTLFYTLMGWLAIVAIVPLIHSLPTGGIVWLILGGLFYSIGALIYGLKRPRLPFKHFGFHEVFHVFVLLGSFCHYLVMFQYVLKIS</sequence>
<evidence type="ECO:0000313" key="10">
    <source>
        <dbReference type="Proteomes" id="UP000196365"/>
    </source>
</evidence>
<evidence type="ECO:0000256" key="2">
    <source>
        <dbReference type="ARBA" id="ARBA00008488"/>
    </source>
</evidence>
<feature type="transmembrane region" description="Helical" evidence="8">
    <location>
        <begin position="140"/>
        <end position="161"/>
    </location>
</feature>
<evidence type="ECO:0000313" key="9">
    <source>
        <dbReference type="EMBL" id="SJZ69100.1"/>
    </source>
</evidence>
<evidence type="ECO:0000256" key="8">
    <source>
        <dbReference type="SAM" id="Phobius"/>
    </source>
</evidence>
<dbReference type="NCBIfam" id="TIGR01065">
    <property type="entry name" value="hlyIII"/>
    <property type="match status" value="1"/>
</dbReference>
<feature type="binding site" evidence="7">
    <location>
        <position position="200"/>
    </location>
    <ligand>
        <name>Zn(2+)</name>
        <dbReference type="ChEBI" id="CHEBI:29105"/>
    </ligand>
</feature>
<dbReference type="InterPro" id="IPR004254">
    <property type="entry name" value="AdipoR/HlyIII-related"/>
</dbReference>
<feature type="binding site" evidence="7">
    <location>
        <position position="204"/>
    </location>
    <ligand>
        <name>Zn(2+)</name>
        <dbReference type="ChEBI" id="CHEBI:29105"/>
    </ligand>
</feature>
<keyword evidence="4 8" id="KW-0812">Transmembrane</keyword>
<keyword evidence="5 8" id="KW-1133">Transmembrane helix</keyword>
<dbReference type="Pfam" id="PF03006">
    <property type="entry name" value="HlyIII"/>
    <property type="match status" value="1"/>
</dbReference>
<dbReference type="AlphaFoldDB" id="A0A1T4MPP7"/>
<evidence type="ECO:0000256" key="7">
    <source>
        <dbReference type="PIRSR" id="PIRSR604254-1"/>
    </source>
</evidence>
<reference evidence="9 10" key="1">
    <citation type="submission" date="2017-02" db="EMBL/GenBank/DDBJ databases">
        <authorList>
            <person name="Peterson S.W."/>
        </authorList>
    </citation>
    <scope>NUCLEOTIDE SEQUENCE [LARGE SCALE GENOMIC DNA]</scope>
    <source>
        <strain evidence="9 10">DSM 15102</strain>
    </source>
</reference>
<keyword evidence="7" id="KW-0479">Metal-binding</keyword>
<dbReference type="Proteomes" id="UP000196365">
    <property type="component" value="Unassembled WGS sequence"/>
</dbReference>
<dbReference type="PANTHER" id="PTHR20855:SF3">
    <property type="entry name" value="LD03007P"/>
    <property type="match status" value="1"/>
</dbReference>
<feature type="transmembrane region" description="Helical" evidence="8">
    <location>
        <begin position="199"/>
        <end position="223"/>
    </location>
</feature>
<evidence type="ECO:0000256" key="4">
    <source>
        <dbReference type="ARBA" id="ARBA00022692"/>
    </source>
</evidence>
<feature type="transmembrane region" description="Helical" evidence="8">
    <location>
        <begin position="50"/>
        <end position="70"/>
    </location>
</feature>
<comment type="subcellular location">
    <subcellularLocation>
        <location evidence="1">Cell membrane</location>
        <topology evidence="1">Multi-pass membrane protein</topology>
    </subcellularLocation>
</comment>
<protein>
    <submittedName>
        <fullName evidence="9">Hemolysin III</fullName>
    </submittedName>
</protein>
<gene>
    <name evidence="9" type="ORF">SAMN02745973_01397</name>
</gene>
<feature type="binding site" evidence="7">
    <location>
        <position position="71"/>
    </location>
    <ligand>
        <name>Zn(2+)</name>
        <dbReference type="ChEBI" id="CHEBI:29105"/>
    </ligand>
</feature>
<accession>A0A1T4MPP7</accession>
<dbReference type="EMBL" id="FUWV01000008">
    <property type="protein sequence ID" value="SJZ69100.1"/>
    <property type="molecule type" value="Genomic_DNA"/>
</dbReference>
<evidence type="ECO:0000256" key="3">
    <source>
        <dbReference type="ARBA" id="ARBA00022475"/>
    </source>
</evidence>
<evidence type="ECO:0000256" key="6">
    <source>
        <dbReference type="ARBA" id="ARBA00023136"/>
    </source>
</evidence>
<keyword evidence="6 8" id="KW-0472">Membrane</keyword>
<dbReference type="InterPro" id="IPR005744">
    <property type="entry name" value="Hy-lIII"/>
</dbReference>
<proteinExistence type="inferred from homology"/>
<dbReference type="GO" id="GO:0046872">
    <property type="term" value="F:metal ion binding"/>
    <property type="evidence" value="ECO:0007669"/>
    <property type="project" value="UniProtKB-KW"/>
</dbReference>
<dbReference type="PANTHER" id="PTHR20855">
    <property type="entry name" value="ADIPOR/PROGESTIN RECEPTOR-RELATED"/>
    <property type="match status" value="1"/>
</dbReference>
<evidence type="ECO:0000256" key="5">
    <source>
        <dbReference type="ARBA" id="ARBA00022989"/>
    </source>
</evidence>
<keyword evidence="10" id="KW-1185">Reference proteome</keyword>
<dbReference type="OrthoDB" id="9813689at2"/>
<dbReference type="RefSeq" id="WP_087678831.1">
    <property type="nucleotide sequence ID" value="NZ_FUWV01000008.1"/>
</dbReference>
<evidence type="ECO:0000256" key="1">
    <source>
        <dbReference type="ARBA" id="ARBA00004651"/>
    </source>
</evidence>